<dbReference type="Gene3D" id="3.30.420.10">
    <property type="entry name" value="Ribonuclease H-like superfamily/Ribonuclease H"/>
    <property type="match status" value="1"/>
</dbReference>
<keyword evidence="2" id="KW-0540">Nuclease</keyword>
<comment type="caution">
    <text evidence="2">The sequence shown here is derived from an EMBL/GenBank/DDBJ whole genome shotgun (WGS) entry which is preliminary data.</text>
</comment>
<dbReference type="InterPro" id="IPR001357">
    <property type="entry name" value="BRCT_dom"/>
</dbReference>
<dbReference type="GO" id="GO:0003676">
    <property type="term" value="F:nucleic acid binding"/>
    <property type="evidence" value="ECO:0007669"/>
    <property type="project" value="InterPro"/>
</dbReference>
<evidence type="ECO:0000313" key="2">
    <source>
        <dbReference type="EMBL" id="MCP9599894.1"/>
    </source>
</evidence>
<organism evidence="2 3">
    <name type="scientific">Segatella copri</name>
    <dbReference type="NCBI Taxonomy" id="165179"/>
    <lineage>
        <taxon>Bacteria</taxon>
        <taxon>Pseudomonadati</taxon>
        <taxon>Bacteroidota</taxon>
        <taxon>Bacteroidia</taxon>
        <taxon>Bacteroidales</taxon>
        <taxon>Prevotellaceae</taxon>
        <taxon>Segatella</taxon>
    </lineage>
</organism>
<dbReference type="SUPFAM" id="SSF52113">
    <property type="entry name" value="BRCT domain"/>
    <property type="match status" value="1"/>
</dbReference>
<proteinExistence type="predicted"/>
<dbReference type="Pfam" id="PF00929">
    <property type="entry name" value="RNase_T"/>
    <property type="match status" value="1"/>
</dbReference>
<accession>A0AAW5IU05</accession>
<dbReference type="Pfam" id="PF00533">
    <property type="entry name" value="BRCT"/>
    <property type="match status" value="1"/>
</dbReference>
<gene>
    <name evidence="2" type="ORF">NNC55_08000</name>
</gene>
<dbReference type="GO" id="GO:0006259">
    <property type="term" value="P:DNA metabolic process"/>
    <property type="evidence" value="ECO:0007669"/>
    <property type="project" value="UniProtKB-ARBA"/>
</dbReference>
<dbReference type="EMBL" id="JANDWN010000018">
    <property type="protein sequence ID" value="MCP9599894.1"/>
    <property type="molecule type" value="Genomic_DNA"/>
</dbReference>
<evidence type="ECO:0000259" key="1">
    <source>
        <dbReference type="PROSITE" id="PS50172"/>
    </source>
</evidence>
<evidence type="ECO:0000313" key="3">
    <source>
        <dbReference type="Proteomes" id="UP001204486"/>
    </source>
</evidence>
<dbReference type="SUPFAM" id="SSF53098">
    <property type="entry name" value="Ribonuclease H-like"/>
    <property type="match status" value="1"/>
</dbReference>
<dbReference type="CDD" id="cd06127">
    <property type="entry name" value="DEDDh"/>
    <property type="match status" value="1"/>
</dbReference>
<dbReference type="Proteomes" id="UP001204486">
    <property type="component" value="Unassembled WGS sequence"/>
</dbReference>
<dbReference type="AlphaFoldDB" id="A0AAW5IU05"/>
<dbReference type="InterPro" id="IPR036420">
    <property type="entry name" value="BRCT_dom_sf"/>
</dbReference>
<dbReference type="InterPro" id="IPR013520">
    <property type="entry name" value="Ribonucl_H"/>
</dbReference>
<name>A0AAW5IU05_9BACT</name>
<dbReference type="GO" id="GO:0004527">
    <property type="term" value="F:exonuclease activity"/>
    <property type="evidence" value="ECO:0007669"/>
    <property type="project" value="UniProtKB-KW"/>
</dbReference>
<sequence>MMNSEKWNEFLKEKQKALIFDTETSGLGYTKYDILSLSWQVIDLHSWSKLSEGDVYFDWVSDERVQSIAIKTNGLTKERLAELGTIDRAEGMKIFTEALADVDLVVAHNASFDKTFVDETVKRESLPTIEWPVIFDTQNSMTTFCRLPKKDGGYKNPKLEELADILEIAKIDIVLHQSSFDVELTKRCFRKIVEDGLVAPTIAQFHEPSEKKSSKYEPGHFGLTNIDGFNLEDKILSDFDFEGKKCVVSGKSSYRDKIKKKLPKIGAKVMGDISGLTDILIVSENGVGKTKKEKALAELVKRPGTLHVFSHDAVARKLGLDKE</sequence>
<dbReference type="InterPro" id="IPR012337">
    <property type="entry name" value="RNaseH-like_sf"/>
</dbReference>
<dbReference type="PROSITE" id="PS50172">
    <property type="entry name" value="BRCT"/>
    <property type="match status" value="1"/>
</dbReference>
<dbReference type="SMART" id="SM00479">
    <property type="entry name" value="EXOIII"/>
    <property type="match status" value="1"/>
</dbReference>
<keyword evidence="2" id="KW-0269">Exonuclease</keyword>
<keyword evidence="2" id="KW-0378">Hydrolase</keyword>
<dbReference type="Gene3D" id="3.40.50.10190">
    <property type="entry name" value="BRCT domain"/>
    <property type="match status" value="1"/>
</dbReference>
<protein>
    <submittedName>
        <fullName evidence="2">Exonuclease domain-containing protein</fullName>
    </submittedName>
</protein>
<feature type="domain" description="BRCT" evidence="1">
    <location>
        <begin position="241"/>
        <end position="323"/>
    </location>
</feature>
<dbReference type="InterPro" id="IPR036397">
    <property type="entry name" value="RNaseH_sf"/>
</dbReference>
<dbReference type="RefSeq" id="WP_254973970.1">
    <property type="nucleotide sequence ID" value="NZ_JANDWK010000016.1"/>
</dbReference>
<reference evidence="2" key="1">
    <citation type="submission" date="2022-07" db="EMBL/GenBank/DDBJ databases">
        <title>Prevotella copri.</title>
        <authorList>
            <person name="Yang C."/>
        </authorList>
    </citation>
    <scope>NUCLEOTIDE SEQUENCE</scope>
    <source>
        <strain evidence="2">HF1476</strain>
    </source>
</reference>